<sequence length="288" mass="33146">MNLTKTAQGKILHQTPPEGVPIPFRIASRAARFGAQVLDIVLTWTGAFLLLFGLLWLDLLNWNALWTLVTLVFFLIRVPYYILTELIWNGRTLGKRILGLRVISLDGRRLTPHQIVARNLMKEAEVFLPIETLMLSSDVSGFFDWVILLWMGAVMTVPFLNKPSQRLGDMLAGTVVVENPKPKLMPDLSLARAAPELVFDQRQLDIYGRHELQVLEQILRNRPKSAPAIKNLDEVTRAICRRIDFAPMPQGEVAQWDFLMEFYRQQREYLESRNLFGDLREDKNHKKA</sequence>
<evidence type="ECO:0000313" key="8">
    <source>
        <dbReference type="Proteomes" id="UP001193501"/>
    </source>
</evidence>
<dbReference type="AlphaFoldDB" id="A0AAE4Y7K3"/>
<evidence type="ECO:0000256" key="3">
    <source>
        <dbReference type="ARBA" id="ARBA00022989"/>
    </source>
</evidence>
<evidence type="ECO:0000259" key="6">
    <source>
        <dbReference type="Pfam" id="PF06271"/>
    </source>
</evidence>
<dbReference type="GO" id="GO:0016020">
    <property type="term" value="C:membrane"/>
    <property type="evidence" value="ECO:0007669"/>
    <property type="project" value="UniProtKB-SubCell"/>
</dbReference>
<evidence type="ECO:0000256" key="1">
    <source>
        <dbReference type="ARBA" id="ARBA00004141"/>
    </source>
</evidence>
<proteinExistence type="predicted"/>
<accession>A0AAE4Y7K3</accession>
<keyword evidence="2 5" id="KW-0812">Transmembrane</keyword>
<gene>
    <name evidence="7" type="ORF">GV832_03425</name>
</gene>
<evidence type="ECO:0000256" key="5">
    <source>
        <dbReference type="SAM" id="Phobius"/>
    </source>
</evidence>
<dbReference type="Pfam" id="PF06271">
    <property type="entry name" value="RDD"/>
    <property type="match status" value="1"/>
</dbReference>
<dbReference type="EMBL" id="JAABNR010000002">
    <property type="protein sequence ID" value="NBZ86619.1"/>
    <property type="molecule type" value="Genomic_DNA"/>
</dbReference>
<organism evidence="7 8">
    <name type="scientific">Stagnihabitans tardus</name>
    <dbReference type="NCBI Taxonomy" id="2699202"/>
    <lineage>
        <taxon>Bacteria</taxon>
        <taxon>Pseudomonadati</taxon>
        <taxon>Pseudomonadota</taxon>
        <taxon>Alphaproteobacteria</taxon>
        <taxon>Rhodobacterales</taxon>
        <taxon>Paracoccaceae</taxon>
        <taxon>Stagnihabitans</taxon>
    </lineage>
</organism>
<comment type="subcellular location">
    <subcellularLocation>
        <location evidence="1">Membrane</location>
        <topology evidence="1">Multi-pass membrane protein</topology>
    </subcellularLocation>
</comment>
<keyword evidence="4 5" id="KW-0472">Membrane</keyword>
<protein>
    <submittedName>
        <fullName evidence="7">RDD family protein</fullName>
    </submittedName>
</protein>
<keyword evidence="8" id="KW-1185">Reference proteome</keyword>
<feature type="transmembrane region" description="Helical" evidence="5">
    <location>
        <begin position="142"/>
        <end position="160"/>
    </location>
</feature>
<comment type="caution">
    <text evidence="7">The sequence shown here is derived from an EMBL/GenBank/DDBJ whole genome shotgun (WGS) entry which is preliminary data.</text>
</comment>
<evidence type="ECO:0000256" key="4">
    <source>
        <dbReference type="ARBA" id="ARBA00023136"/>
    </source>
</evidence>
<feature type="domain" description="RDD" evidence="6">
    <location>
        <begin position="27"/>
        <end position="173"/>
    </location>
</feature>
<dbReference type="RefSeq" id="WP_168773416.1">
    <property type="nucleotide sequence ID" value="NZ_JAABNR010000002.1"/>
</dbReference>
<dbReference type="Proteomes" id="UP001193501">
    <property type="component" value="Unassembled WGS sequence"/>
</dbReference>
<dbReference type="InterPro" id="IPR010432">
    <property type="entry name" value="RDD"/>
</dbReference>
<dbReference type="PANTHER" id="PTHR38480">
    <property type="entry name" value="SLR0254 PROTEIN"/>
    <property type="match status" value="1"/>
</dbReference>
<name>A0AAE4Y7K3_9RHOB</name>
<feature type="transmembrane region" description="Helical" evidence="5">
    <location>
        <begin position="33"/>
        <end position="57"/>
    </location>
</feature>
<reference evidence="7" key="1">
    <citation type="submission" date="2020-01" db="EMBL/GenBank/DDBJ databases">
        <authorList>
            <person name="Chen W.-M."/>
        </authorList>
    </citation>
    <scope>NUCLEOTIDE SEQUENCE</scope>
    <source>
        <strain evidence="7">CYK-10</strain>
    </source>
</reference>
<keyword evidence="3 5" id="KW-1133">Transmembrane helix</keyword>
<evidence type="ECO:0000313" key="7">
    <source>
        <dbReference type="EMBL" id="NBZ86619.1"/>
    </source>
</evidence>
<dbReference type="PANTHER" id="PTHR38480:SF1">
    <property type="entry name" value="SLR0254 PROTEIN"/>
    <property type="match status" value="1"/>
</dbReference>
<evidence type="ECO:0000256" key="2">
    <source>
        <dbReference type="ARBA" id="ARBA00022692"/>
    </source>
</evidence>
<feature type="transmembrane region" description="Helical" evidence="5">
    <location>
        <begin position="64"/>
        <end position="83"/>
    </location>
</feature>